<keyword evidence="4 5" id="KW-0472">Membrane</keyword>
<comment type="subcellular location">
    <subcellularLocation>
        <location evidence="1">Membrane</location>
        <topology evidence="1">Multi-pass membrane protein</topology>
    </subcellularLocation>
</comment>
<dbReference type="PRINTS" id="PR01036">
    <property type="entry name" value="TCRTETB"/>
</dbReference>
<evidence type="ECO:0000256" key="3">
    <source>
        <dbReference type="ARBA" id="ARBA00022989"/>
    </source>
</evidence>
<dbReference type="Proteomes" id="UP000245771">
    <property type="component" value="Unassembled WGS sequence"/>
</dbReference>
<dbReference type="PANTHER" id="PTHR23502:SF60">
    <property type="entry name" value="MAJOR FACILITATOR SUPERFAMILY (MFS) PROFILE DOMAIN-CONTAINING PROTEIN-RELATED"/>
    <property type="match status" value="1"/>
</dbReference>
<evidence type="ECO:0000313" key="8">
    <source>
        <dbReference type="Proteomes" id="UP000245771"/>
    </source>
</evidence>
<dbReference type="InterPro" id="IPR020846">
    <property type="entry name" value="MFS_dom"/>
</dbReference>
<dbReference type="OrthoDB" id="6770063at2759"/>
<keyword evidence="8" id="KW-1185">Reference proteome</keyword>
<sequence length="478" mass="52587">MVPPGLPPDDTLVTWSGPMSPSNPRNFSTATKWYACILVSWSTFLANAATNMIAPALGLMSVTYKELYTMWIRGSLIGSYIFAFTFAPLIFGPMSEIMGRKPVLIIGTVVFFVACLLSGFVTAVWQLMLLRFLSALGASAPMSIGGAVLTDMFAPDERGRAMTLFALAPQLAPSLGPIMGGWIAQEAKEWRWIFFTAAICGFTAAAPMFFVRETYTPAILARRAKKLRKETGNTQLTTIFERRQETKKQIITRGVVRPLVLFTCEPIVQLLTLYVSLIYGIIHLMVATFPAVFGTIYAEYPGWASMHFITITIGTIVGGFLGGYLVEKHYHNLSLNNRGIAKPEFKFYCMLYTVWIPPFGLMVYGLITYYGIHWIFADIGIVIFCVGISIAVVAIQSYMVDCYSLLAGSALTATIVVRSICGTGATIGSEDLLLHAGMLWSNVILSAACIFIGVPAAYAVYFWGASMRQKSRHATHKR</sequence>
<keyword evidence="2 5" id="KW-0812">Transmembrane</keyword>
<feature type="transmembrane region" description="Helical" evidence="5">
    <location>
        <begin position="103"/>
        <end position="123"/>
    </location>
</feature>
<dbReference type="EMBL" id="KZ819603">
    <property type="protein sequence ID" value="PWN34931.1"/>
    <property type="molecule type" value="Genomic_DNA"/>
</dbReference>
<accession>A0A316VG04</accession>
<organism evidence="7 8">
    <name type="scientific">Meira miltonrushii</name>
    <dbReference type="NCBI Taxonomy" id="1280837"/>
    <lineage>
        <taxon>Eukaryota</taxon>
        <taxon>Fungi</taxon>
        <taxon>Dikarya</taxon>
        <taxon>Basidiomycota</taxon>
        <taxon>Ustilaginomycotina</taxon>
        <taxon>Exobasidiomycetes</taxon>
        <taxon>Exobasidiales</taxon>
        <taxon>Brachybasidiaceae</taxon>
        <taxon>Meira</taxon>
    </lineage>
</organism>
<feature type="transmembrane region" description="Helical" evidence="5">
    <location>
        <begin position="439"/>
        <end position="463"/>
    </location>
</feature>
<feature type="transmembrane region" description="Helical" evidence="5">
    <location>
        <begin position="129"/>
        <end position="149"/>
    </location>
</feature>
<feature type="transmembrane region" description="Helical" evidence="5">
    <location>
        <begin position="402"/>
        <end position="427"/>
    </location>
</feature>
<dbReference type="PANTHER" id="PTHR23502">
    <property type="entry name" value="MAJOR FACILITATOR SUPERFAMILY"/>
    <property type="match status" value="1"/>
</dbReference>
<keyword evidence="3 5" id="KW-1133">Transmembrane helix</keyword>
<evidence type="ECO:0000256" key="1">
    <source>
        <dbReference type="ARBA" id="ARBA00004141"/>
    </source>
</evidence>
<name>A0A316VG04_9BASI</name>
<dbReference type="PROSITE" id="PS50850">
    <property type="entry name" value="MFS"/>
    <property type="match status" value="1"/>
</dbReference>
<dbReference type="Gene3D" id="1.20.1250.20">
    <property type="entry name" value="MFS general substrate transporter like domains"/>
    <property type="match status" value="1"/>
</dbReference>
<feature type="transmembrane region" description="Helical" evidence="5">
    <location>
        <begin position="190"/>
        <end position="211"/>
    </location>
</feature>
<feature type="transmembrane region" description="Helical" evidence="5">
    <location>
        <begin position="373"/>
        <end position="395"/>
    </location>
</feature>
<reference evidence="7 8" key="1">
    <citation type="journal article" date="2018" name="Mol. Biol. Evol.">
        <title>Broad Genomic Sampling Reveals a Smut Pathogenic Ancestry of the Fungal Clade Ustilaginomycotina.</title>
        <authorList>
            <person name="Kijpornyongpan T."/>
            <person name="Mondo S.J."/>
            <person name="Barry K."/>
            <person name="Sandor L."/>
            <person name="Lee J."/>
            <person name="Lipzen A."/>
            <person name="Pangilinan J."/>
            <person name="LaButti K."/>
            <person name="Hainaut M."/>
            <person name="Henrissat B."/>
            <person name="Grigoriev I.V."/>
            <person name="Spatafora J.W."/>
            <person name="Aime M.C."/>
        </authorList>
    </citation>
    <scope>NUCLEOTIDE SEQUENCE [LARGE SCALE GENOMIC DNA]</scope>
    <source>
        <strain evidence="7 8">MCA 3882</strain>
    </source>
</reference>
<dbReference type="InterPro" id="IPR036259">
    <property type="entry name" value="MFS_trans_sf"/>
</dbReference>
<evidence type="ECO:0000256" key="5">
    <source>
        <dbReference type="SAM" id="Phobius"/>
    </source>
</evidence>
<dbReference type="Pfam" id="PF07690">
    <property type="entry name" value="MFS_1"/>
    <property type="match status" value="1"/>
</dbReference>
<feature type="transmembrane region" description="Helical" evidence="5">
    <location>
        <begin position="70"/>
        <end position="91"/>
    </location>
</feature>
<gene>
    <name evidence="7" type="ORF">FA14DRAFT_121250</name>
</gene>
<evidence type="ECO:0000313" key="7">
    <source>
        <dbReference type="EMBL" id="PWN34931.1"/>
    </source>
</evidence>
<dbReference type="InParanoid" id="A0A316VG04"/>
<evidence type="ECO:0000259" key="6">
    <source>
        <dbReference type="PROSITE" id="PS50850"/>
    </source>
</evidence>
<feature type="transmembrane region" description="Helical" evidence="5">
    <location>
        <begin position="347"/>
        <end position="367"/>
    </location>
</feature>
<dbReference type="AlphaFoldDB" id="A0A316VG04"/>
<proteinExistence type="predicted"/>
<evidence type="ECO:0000256" key="2">
    <source>
        <dbReference type="ARBA" id="ARBA00022692"/>
    </source>
</evidence>
<dbReference type="RefSeq" id="XP_025355233.1">
    <property type="nucleotide sequence ID" value="XM_025496454.1"/>
</dbReference>
<protein>
    <submittedName>
        <fullName evidence="7">Putative mfs-multidrug-resistance transporter</fullName>
    </submittedName>
</protein>
<feature type="transmembrane region" description="Helical" evidence="5">
    <location>
        <begin position="304"/>
        <end position="326"/>
    </location>
</feature>
<dbReference type="GO" id="GO:0022857">
    <property type="term" value="F:transmembrane transporter activity"/>
    <property type="evidence" value="ECO:0007669"/>
    <property type="project" value="InterPro"/>
</dbReference>
<dbReference type="InterPro" id="IPR011701">
    <property type="entry name" value="MFS"/>
</dbReference>
<feature type="transmembrane region" description="Helical" evidence="5">
    <location>
        <begin position="33"/>
        <end position="58"/>
    </location>
</feature>
<dbReference type="SUPFAM" id="SSF103473">
    <property type="entry name" value="MFS general substrate transporter"/>
    <property type="match status" value="1"/>
</dbReference>
<evidence type="ECO:0000256" key="4">
    <source>
        <dbReference type="ARBA" id="ARBA00023136"/>
    </source>
</evidence>
<dbReference type="GO" id="GO:0005886">
    <property type="term" value="C:plasma membrane"/>
    <property type="evidence" value="ECO:0007669"/>
    <property type="project" value="TreeGrafter"/>
</dbReference>
<feature type="domain" description="Major facilitator superfamily (MFS) profile" evidence="6">
    <location>
        <begin position="35"/>
        <end position="478"/>
    </location>
</feature>
<dbReference type="STRING" id="1280837.A0A316VG04"/>
<feature type="transmembrane region" description="Helical" evidence="5">
    <location>
        <begin position="277"/>
        <end position="298"/>
    </location>
</feature>
<dbReference type="GeneID" id="37018235"/>